<evidence type="ECO:0000259" key="14">
    <source>
        <dbReference type="PROSITE" id="PS50975"/>
    </source>
</evidence>
<dbReference type="InterPro" id="IPR005483">
    <property type="entry name" value="CPSase_dom"/>
</dbReference>
<dbReference type="PRINTS" id="PR00098">
    <property type="entry name" value="CPSASE"/>
</dbReference>
<dbReference type="PANTHER" id="PTHR11405:SF53">
    <property type="entry name" value="CARBAMOYL-PHOSPHATE SYNTHASE [AMMONIA], MITOCHONDRIAL"/>
    <property type="match status" value="1"/>
</dbReference>
<dbReference type="EMBL" id="CAADIW010000001">
    <property type="protein sequence ID" value="VFS02932.1"/>
    <property type="molecule type" value="Genomic_DNA"/>
</dbReference>
<evidence type="ECO:0000256" key="9">
    <source>
        <dbReference type="ARBA" id="ARBA00022840"/>
    </source>
</evidence>
<keyword evidence="10" id="KW-0464">Manganese</keyword>
<dbReference type="FunFam" id="3.30.470.20:FF:000026">
    <property type="entry name" value="Carbamoyl-phosphate synthase large chain"/>
    <property type="match status" value="1"/>
</dbReference>
<dbReference type="Proteomes" id="UP000351155">
    <property type="component" value="Unassembled WGS sequence"/>
</dbReference>
<keyword evidence="9 13" id="KW-0067">ATP-binding</keyword>
<evidence type="ECO:0000256" key="13">
    <source>
        <dbReference type="PROSITE-ProRule" id="PRU00409"/>
    </source>
</evidence>
<evidence type="ECO:0000256" key="11">
    <source>
        <dbReference type="ARBA" id="ARBA00047359"/>
    </source>
</evidence>
<keyword evidence="4 15" id="KW-0436">Ligase</keyword>
<evidence type="ECO:0000256" key="8">
    <source>
        <dbReference type="ARBA" id="ARBA00022741"/>
    </source>
</evidence>
<evidence type="ECO:0000313" key="15">
    <source>
        <dbReference type="EMBL" id="VFS02932.1"/>
    </source>
</evidence>
<evidence type="ECO:0000256" key="1">
    <source>
        <dbReference type="ARBA" id="ARBA00005077"/>
    </source>
</evidence>
<dbReference type="InterPro" id="IPR011761">
    <property type="entry name" value="ATP-grasp"/>
</dbReference>
<dbReference type="EC" id="6.3.5.5" evidence="15"/>
<reference evidence="15 16" key="1">
    <citation type="submission" date="2019-03" db="EMBL/GenBank/DDBJ databases">
        <authorList>
            <consortium name="Pathogen Informatics"/>
        </authorList>
    </citation>
    <scope>NUCLEOTIDE SEQUENCE [LARGE SCALE GENOMIC DNA]</scope>
    <source>
        <strain evidence="15 16">NCTC12126</strain>
    </source>
</reference>
<dbReference type="Pfam" id="PF02786">
    <property type="entry name" value="CPSase_L_D2"/>
    <property type="match status" value="1"/>
</dbReference>
<dbReference type="GO" id="GO:0004088">
    <property type="term" value="F:carbamoyl-phosphate synthase (glutamine-hydrolyzing) activity"/>
    <property type="evidence" value="ECO:0007669"/>
    <property type="project" value="UniProtKB-EC"/>
</dbReference>
<keyword evidence="3" id="KW-0055">Arginine biosynthesis</keyword>
<dbReference type="AlphaFoldDB" id="A0A484VVH2"/>
<dbReference type="InterPro" id="IPR005479">
    <property type="entry name" value="CPAse_ATP-bd"/>
</dbReference>
<evidence type="ECO:0000256" key="12">
    <source>
        <dbReference type="ARBA" id="ARBA00048816"/>
    </source>
</evidence>
<comment type="similarity">
    <text evidence="2">Belongs to the CarB family.</text>
</comment>
<keyword evidence="8 13" id="KW-0547">Nucleotide-binding</keyword>
<comment type="pathway">
    <text evidence="1">Amino-acid biosynthesis; L-arginine biosynthesis; carbamoyl phosphate from bicarbonate: step 1/1.</text>
</comment>
<evidence type="ECO:0000313" key="16">
    <source>
        <dbReference type="Proteomes" id="UP000351155"/>
    </source>
</evidence>
<dbReference type="GO" id="GO:0006526">
    <property type="term" value="P:L-arginine biosynthetic process"/>
    <property type="evidence" value="ECO:0007669"/>
    <property type="project" value="UniProtKB-KW"/>
</dbReference>
<dbReference type="GO" id="GO:0005737">
    <property type="term" value="C:cytoplasm"/>
    <property type="evidence" value="ECO:0007669"/>
    <property type="project" value="TreeGrafter"/>
</dbReference>
<evidence type="ECO:0000256" key="6">
    <source>
        <dbReference type="ARBA" id="ARBA00022723"/>
    </source>
</evidence>
<dbReference type="GO" id="GO:0006541">
    <property type="term" value="P:glutamine metabolic process"/>
    <property type="evidence" value="ECO:0007669"/>
    <property type="project" value="TreeGrafter"/>
</dbReference>
<gene>
    <name evidence="15" type="primary">carB_2</name>
    <name evidence="15" type="ORF">NCTC12126_00046</name>
</gene>
<evidence type="ECO:0000256" key="3">
    <source>
        <dbReference type="ARBA" id="ARBA00022571"/>
    </source>
</evidence>
<comment type="catalytic activity">
    <reaction evidence="11">
        <text>hydrogencarbonate + NH4(+) + 2 ATP = carbamoyl phosphate + 2 ADP + phosphate + 2 H(+)</text>
        <dbReference type="Rhea" id="RHEA:18029"/>
        <dbReference type="ChEBI" id="CHEBI:15378"/>
        <dbReference type="ChEBI" id="CHEBI:17544"/>
        <dbReference type="ChEBI" id="CHEBI:28938"/>
        <dbReference type="ChEBI" id="CHEBI:30616"/>
        <dbReference type="ChEBI" id="CHEBI:43474"/>
        <dbReference type="ChEBI" id="CHEBI:58228"/>
        <dbReference type="ChEBI" id="CHEBI:456216"/>
        <dbReference type="EC" id="6.3.4.16"/>
    </reaction>
</comment>
<protein>
    <submittedName>
        <fullName evidence="15">Carbamoyl-phosphate synthase large chain</fullName>
        <ecNumber evidence="15">6.3.5.5</ecNumber>
    </submittedName>
</protein>
<proteinExistence type="inferred from homology"/>
<organism evidence="15 16">
    <name type="scientific">Enterobacter cancerogenus</name>
    <dbReference type="NCBI Taxonomy" id="69218"/>
    <lineage>
        <taxon>Bacteria</taxon>
        <taxon>Pseudomonadati</taxon>
        <taxon>Pseudomonadota</taxon>
        <taxon>Gammaproteobacteria</taxon>
        <taxon>Enterobacterales</taxon>
        <taxon>Enterobacteriaceae</taxon>
        <taxon>Enterobacter</taxon>
        <taxon>Enterobacter cloacae complex</taxon>
    </lineage>
</organism>
<evidence type="ECO:0000256" key="4">
    <source>
        <dbReference type="ARBA" id="ARBA00022598"/>
    </source>
</evidence>
<keyword evidence="7" id="KW-0677">Repeat</keyword>
<dbReference type="PROSITE" id="PS00867">
    <property type="entry name" value="CPSASE_2"/>
    <property type="match status" value="1"/>
</dbReference>
<name>A0A484VVH2_9ENTR</name>
<dbReference type="PROSITE" id="PS50975">
    <property type="entry name" value="ATP_GRASP"/>
    <property type="match status" value="1"/>
</dbReference>
<feature type="domain" description="ATP-grasp" evidence="14">
    <location>
        <begin position="40"/>
        <end position="113"/>
    </location>
</feature>
<dbReference type="SUPFAM" id="SSF56059">
    <property type="entry name" value="Glutathione synthetase ATP-binding domain-like"/>
    <property type="match status" value="1"/>
</dbReference>
<keyword evidence="5" id="KW-0028">Amino-acid biosynthesis</keyword>
<accession>A0A484VVH2</accession>
<evidence type="ECO:0000256" key="2">
    <source>
        <dbReference type="ARBA" id="ARBA00009799"/>
    </source>
</evidence>
<dbReference type="GO" id="GO:0005524">
    <property type="term" value="F:ATP binding"/>
    <property type="evidence" value="ECO:0007669"/>
    <property type="project" value="UniProtKB-UniRule"/>
</dbReference>
<dbReference type="GO" id="GO:0046872">
    <property type="term" value="F:metal ion binding"/>
    <property type="evidence" value="ECO:0007669"/>
    <property type="project" value="UniProtKB-KW"/>
</dbReference>
<comment type="catalytic activity">
    <reaction evidence="12">
        <text>hydrogencarbonate + L-glutamine + 2 ATP + H2O = carbamoyl phosphate + L-glutamate + 2 ADP + phosphate + 2 H(+)</text>
        <dbReference type="Rhea" id="RHEA:18633"/>
        <dbReference type="ChEBI" id="CHEBI:15377"/>
        <dbReference type="ChEBI" id="CHEBI:15378"/>
        <dbReference type="ChEBI" id="CHEBI:17544"/>
        <dbReference type="ChEBI" id="CHEBI:29985"/>
        <dbReference type="ChEBI" id="CHEBI:30616"/>
        <dbReference type="ChEBI" id="CHEBI:43474"/>
        <dbReference type="ChEBI" id="CHEBI:58228"/>
        <dbReference type="ChEBI" id="CHEBI:58359"/>
        <dbReference type="ChEBI" id="CHEBI:456216"/>
        <dbReference type="EC" id="6.3.5.5"/>
    </reaction>
</comment>
<evidence type="ECO:0000256" key="10">
    <source>
        <dbReference type="ARBA" id="ARBA00023211"/>
    </source>
</evidence>
<dbReference type="GO" id="GO:0004087">
    <property type="term" value="F:carbamoyl-phosphate synthase (ammonia) activity"/>
    <property type="evidence" value="ECO:0007669"/>
    <property type="project" value="UniProtKB-EC"/>
</dbReference>
<dbReference type="Gene3D" id="3.30.470.20">
    <property type="entry name" value="ATP-grasp fold, B domain"/>
    <property type="match status" value="1"/>
</dbReference>
<evidence type="ECO:0000256" key="7">
    <source>
        <dbReference type="ARBA" id="ARBA00022737"/>
    </source>
</evidence>
<keyword evidence="6" id="KW-0479">Metal-binding</keyword>
<dbReference type="PANTHER" id="PTHR11405">
    <property type="entry name" value="CARBAMOYLTRANSFERASE FAMILY MEMBER"/>
    <property type="match status" value="1"/>
</dbReference>
<evidence type="ECO:0000256" key="5">
    <source>
        <dbReference type="ARBA" id="ARBA00022605"/>
    </source>
</evidence>
<sequence length="190" mass="20708">MDVDAICDGEMVLIGGIMEHIEQAGVHSGDSACSLPAYTLSQEIQDVMRQQVQKLAFELQVRGLMNVQFAVKDNEVYLIEVNPRCGAYRPVRVESDRYPTGESGGARVMAGQTLAQQGVTKEIIPPYYSVKEVVLPFNKFPGVDPLLGPEMRSTGEVMGVGRTFAEAVRQSTAGQQLHHEEIGPCAALRS</sequence>